<gene>
    <name evidence="5" type="ORF">QWE_24170</name>
</gene>
<accession>K2Q7N5</accession>
<dbReference type="STRING" id="1156935.QWE_24170"/>
<comment type="subcellular location">
    <subcellularLocation>
        <location evidence="1">Secreted</location>
    </subcellularLocation>
</comment>
<keyword evidence="6" id="KW-1185">Reference proteome</keyword>
<evidence type="ECO:0000313" key="6">
    <source>
        <dbReference type="Proteomes" id="UP000007123"/>
    </source>
</evidence>
<evidence type="ECO:0000256" key="1">
    <source>
        <dbReference type="ARBA" id="ARBA00004613"/>
    </source>
</evidence>
<dbReference type="eggNOG" id="COG2931">
    <property type="taxonomic scope" value="Bacteria"/>
</dbReference>
<organism evidence="5 6">
    <name type="scientific">Agrobacterium albertimagni AOL15</name>
    <dbReference type="NCBI Taxonomy" id="1156935"/>
    <lineage>
        <taxon>Bacteria</taxon>
        <taxon>Pseudomonadati</taxon>
        <taxon>Pseudomonadota</taxon>
        <taxon>Alphaproteobacteria</taxon>
        <taxon>Hyphomicrobiales</taxon>
        <taxon>Rhizobiaceae</taxon>
        <taxon>Rhizobium/Agrobacterium group</taxon>
        <taxon>Agrobacterium</taxon>
    </lineage>
</organism>
<dbReference type="Proteomes" id="UP000007123">
    <property type="component" value="Unassembled WGS sequence"/>
</dbReference>
<reference evidence="5 6" key="1">
    <citation type="journal article" date="2012" name="J. Bacteriol.">
        <title>Draft Genome Sequence of Agrobacterium albertimagni Strain AOL15.</title>
        <authorList>
            <person name="Trimble W.L."/>
            <person name="Phung le T."/>
            <person name="Meyer F."/>
            <person name="Gilbert J.A."/>
            <person name="Silver S."/>
        </authorList>
    </citation>
    <scope>NUCLEOTIDE SEQUENCE [LARGE SCALE GENOMIC DNA]</scope>
    <source>
        <strain evidence="5 6">AOL15</strain>
    </source>
</reference>
<proteinExistence type="predicted"/>
<dbReference type="SUPFAM" id="SSF51120">
    <property type="entry name" value="beta-Roll"/>
    <property type="match status" value="1"/>
</dbReference>
<keyword evidence="3" id="KW-0677">Repeat</keyword>
<dbReference type="InterPro" id="IPR013858">
    <property type="entry name" value="Peptidase_M10B_C"/>
</dbReference>
<name>K2Q7N5_9HYPH</name>
<dbReference type="EMBL" id="ALJF01000038">
    <property type="protein sequence ID" value="EKF56916.1"/>
    <property type="molecule type" value="Genomic_DNA"/>
</dbReference>
<dbReference type="InterPro" id="IPR011049">
    <property type="entry name" value="Serralysin-like_metalloprot_C"/>
</dbReference>
<evidence type="ECO:0000259" key="4">
    <source>
        <dbReference type="Pfam" id="PF08548"/>
    </source>
</evidence>
<evidence type="ECO:0000313" key="5">
    <source>
        <dbReference type="EMBL" id="EKF56916.1"/>
    </source>
</evidence>
<feature type="non-terminal residue" evidence="5">
    <location>
        <position position="1"/>
    </location>
</feature>
<dbReference type="AlphaFoldDB" id="K2Q7N5"/>
<dbReference type="GO" id="GO:0004601">
    <property type="term" value="F:peroxidase activity"/>
    <property type="evidence" value="ECO:0007669"/>
    <property type="project" value="UniProtKB-KW"/>
</dbReference>
<dbReference type="GO" id="GO:0005509">
    <property type="term" value="F:calcium ion binding"/>
    <property type="evidence" value="ECO:0007669"/>
    <property type="project" value="InterPro"/>
</dbReference>
<keyword evidence="2" id="KW-0964">Secreted</keyword>
<comment type="caution">
    <text evidence="5">The sequence shown here is derived from an EMBL/GenBank/DDBJ whole genome shotgun (WGS) entry which is preliminary data.</text>
</comment>
<feature type="domain" description="Peptidase M10 serralysin C-terminal" evidence="4">
    <location>
        <begin position="29"/>
        <end position="105"/>
    </location>
</feature>
<protein>
    <submittedName>
        <fullName evidence="5">Heme peroxidase</fullName>
    </submittedName>
</protein>
<dbReference type="RefSeq" id="WP_006728813.1">
    <property type="nucleotide sequence ID" value="NZ_ALJF01000038.1"/>
</dbReference>
<sequence length="179" mass="19266">ASSATMAVEIDLEAGTATGEEIGNDRLTSIENAVGGAGNDTITASSAVNILYGRGGQDSFVFGSVASIGNYGAGFDQIRDFDVGDKVDLSKLERELGRLYFDDGESTLELDRHDHKTLVKLYKKMIDDDDAGHHVLQLITDIDGDQDYEIVIISARDLNEDDLILTAFHMPGQVEGLVA</sequence>
<dbReference type="Gene3D" id="2.150.10.10">
    <property type="entry name" value="Serralysin-like metalloprotease, C-terminal"/>
    <property type="match status" value="1"/>
</dbReference>
<dbReference type="Pfam" id="PF08548">
    <property type="entry name" value="Peptidase_M10_C"/>
    <property type="match status" value="1"/>
</dbReference>
<keyword evidence="5" id="KW-0560">Oxidoreductase</keyword>
<dbReference type="PATRIC" id="fig|1156935.5.peg.4910"/>
<evidence type="ECO:0000256" key="2">
    <source>
        <dbReference type="ARBA" id="ARBA00022525"/>
    </source>
</evidence>
<dbReference type="GO" id="GO:0005615">
    <property type="term" value="C:extracellular space"/>
    <property type="evidence" value="ECO:0007669"/>
    <property type="project" value="InterPro"/>
</dbReference>
<keyword evidence="5" id="KW-0575">Peroxidase</keyword>
<evidence type="ECO:0000256" key="3">
    <source>
        <dbReference type="ARBA" id="ARBA00022737"/>
    </source>
</evidence>